<dbReference type="EMBL" id="SPMZ01000025">
    <property type="protein sequence ID" value="NMQ19395.1"/>
    <property type="molecule type" value="Genomic_DNA"/>
</dbReference>
<dbReference type="InterPro" id="IPR051199">
    <property type="entry name" value="LPS_LOS_Heptosyltrfase"/>
</dbReference>
<keyword evidence="4" id="KW-1185">Reference proteome</keyword>
<evidence type="ECO:0000256" key="1">
    <source>
        <dbReference type="ARBA" id="ARBA00022676"/>
    </source>
</evidence>
<organism evidence="3 4">
    <name type="scientific">Candidatus Competibacter phosphatis</name>
    <dbReference type="NCBI Taxonomy" id="221280"/>
    <lineage>
        <taxon>Bacteria</taxon>
        <taxon>Pseudomonadati</taxon>
        <taxon>Pseudomonadota</taxon>
        <taxon>Gammaproteobacteria</taxon>
        <taxon>Candidatus Competibacteraceae</taxon>
        <taxon>Candidatus Competibacter</taxon>
    </lineage>
</organism>
<evidence type="ECO:0000313" key="3">
    <source>
        <dbReference type="EMBL" id="NMQ19395.1"/>
    </source>
</evidence>
<sequence>MLVLKWSAMGDVIIATALFEDIARAFPDREIHLNTLPAWQELFARDSRFQHVFAVDLRDRRRTIPNVIEWLRQVRAQRYDLAIDLQCNDRSRLLLGLLGFGGRSIPFRLGNRRQFPYNIAPAELPSPVHSITRGRAELRAGGIPATTPRPVLHVPDHHRARARDLLARHGLMAGRYAILLPGCNANGHLKRWGADRYSALAHQIHHQGLDHVVLVGGPDEIEECQRIAQTCGPWLINLCGQTAILDIPPLCEPARFIVANDTGTAHLAAATTVPMLVLCGPTDPRRVKPLGDNVTTLQADLPCVNCYRKDCSHHTCMAMLTPPRVWRQLHGIDAGLT</sequence>
<comment type="caution">
    <text evidence="3">The sequence shown here is derived from an EMBL/GenBank/DDBJ whole genome shotgun (WGS) entry which is preliminary data.</text>
</comment>
<evidence type="ECO:0000313" key="4">
    <source>
        <dbReference type="Proteomes" id="UP000760480"/>
    </source>
</evidence>
<name>A0ABX1TNB7_9GAMM</name>
<gene>
    <name evidence="3" type="ORF">E4P82_09440</name>
</gene>
<dbReference type="Proteomes" id="UP000760480">
    <property type="component" value="Unassembled WGS sequence"/>
</dbReference>
<dbReference type="SUPFAM" id="SSF53756">
    <property type="entry name" value="UDP-Glycosyltransferase/glycogen phosphorylase"/>
    <property type="match status" value="1"/>
</dbReference>
<proteinExistence type="predicted"/>
<dbReference type="Pfam" id="PF01075">
    <property type="entry name" value="Glyco_transf_9"/>
    <property type="match status" value="1"/>
</dbReference>
<protein>
    <submittedName>
        <fullName evidence="3">Glycosyltransferase family 9 protein</fullName>
    </submittedName>
</protein>
<accession>A0ABX1TNB7</accession>
<dbReference type="CDD" id="cd03789">
    <property type="entry name" value="GT9_LPS_heptosyltransferase"/>
    <property type="match status" value="1"/>
</dbReference>
<dbReference type="PANTHER" id="PTHR30160:SF1">
    <property type="entry name" value="LIPOPOLYSACCHARIDE 1,2-N-ACETYLGLUCOSAMINETRANSFERASE-RELATED"/>
    <property type="match status" value="1"/>
</dbReference>
<keyword evidence="2" id="KW-0808">Transferase</keyword>
<reference evidence="3 4" key="1">
    <citation type="submission" date="2019-03" db="EMBL/GenBank/DDBJ databases">
        <title>Metabolic reconstructions from genomes of highly enriched 'Candidatus Accumulibacter' and 'Candidatus Competibacter' bioreactor populations.</title>
        <authorList>
            <person name="Annavajhala M.K."/>
            <person name="Welles L."/>
            <person name="Abbas B."/>
            <person name="Sorokin D."/>
            <person name="Park H."/>
            <person name="Van Loosdrecht M."/>
            <person name="Chandran K."/>
        </authorList>
    </citation>
    <scope>NUCLEOTIDE SEQUENCE [LARGE SCALE GENOMIC DNA]</scope>
    <source>
        <strain evidence="3 4">SBR_G</strain>
    </source>
</reference>
<keyword evidence="1" id="KW-0328">Glycosyltransferase</keyword>
<dbReference type="PANTHER" id="PTHR30160">
    <property type="entry name" value="TETRAACYLDISACCHARIDE 4'-KINASE-RELATED"/>
    <property type="match status" value="1"/>
</dbReference>
<evidence type="ECO:0000256" key="2">
    <source>
        <dbReference type="ARBA" id="ARBA00022679"/>
    </source>
</evidence>
<dbReference type="InterPro" id="IPR002201">
    <property type="entry name" value="Glyco_trans_9"/>
</dbReference>
<dbReference type="Gene3D" id="3.40.50.2000">
    <property type="entry name" value="Glycogen Phosphorylase B"/>
    <property type="match status" value="2"/>
</dbReference>